<comment type="caution">
    <text evidence="1">The sequence shown here is derived from an EMBL/GenBank/DDBJ whole genome shotgun (WGS) entry which is preliminary data.</text>
</comment>
<evidence type="ECO:0000313" key="2">
    <source>
        <dbReference type="Proteomes" id="UP000324222"/>
    </source>
</evidence>
<keyword evidence="2" id="KW-1185">Reference proteome</keyword>
<dbReference type="Proteomes" id="UP000324222">
    <property type="component" value="Unassembled WGS sequence"/>
</dbReference>
<sequence>MQVTKEENEYSSPNIDVIMQAFRGGEKKHRCREVSLFPTSSADASSEELRKLRHGQCFIGLVRMCSVLGATR</sequence>
<organism evidence="1 2">
    <name type="scientific">Portunus trituberculatus</name>
    <name type="common">Swimming crab</name>
    <name type="synonym">Neptunus trituberculatus</name>
    <dbReference type="NCBI Taxonomy" id="210409"/>
    <lineage>
        <taxon>Eukaryota</taxon>
        <taxon>Metazoa</taxon>
        <taxon>Ecdysozoa</taxon>
        <taxon>Arthropoda</taxon>
        <taxon>Crustacea</taxon>
        <taxon>Multicrustacea</taxon>
        <taxon>Malacostraca</taxon>
        <taxon>Eumalacostraca</taxon>
        <taxon>Eucarida</taxon>
        <taxon>Decapoda</taxon>
        <taxon>Pleocyemata</taxon>
        <taxon>Brachyura</taxon>
        <taxon>Eubrachyura</taxon>
        <taxon>Portunoidea</taxon>
        <taxon>Portunidae</taxon>
        <taxon>Portuninae</taxon>
        <taxon>Portunus</taxon>
    </lineage>
</organism>
<dbReference type="AlphaFoldDB" id="A0A5B7CHW5"/>
<dbReference type="EMBL" id="VSRR010000025">
    <property type="protein sequence ID" value="MPC08321.1"/>
    <property type="molecule type" value="Genomic_DNA"/>
</dbReference>
<reference evidence="1 2" key="1">
    <citation type="submission" date="2019-05" db="EMBL/GenBank/DDBJ databases">
        <title>Another draft genome of Portunus trituberculatus and its Hox gene families provides insights of decapod evolution.</title>
        <authorList>
            <person name="Jeong J.-H."/>
            <person name="Song I."/>
            <person name="Kim S."/>
            <person name="Choi T."/>
            <person name="Kim D."/>
            <person name="Ryu S."/>
            <person name="Kim W."/>
        </authorList>
    </citation>
    <scope>NUCLEOTIDE SEQUENCE [LARGE SCALE GENOMIC DNA]</scope>
    <source>
        <tissue evidence="1">Muscle</tissue>
    </source>
</reference>
<proteinExistence type="predicted"/>
<gene>
    <name evidence="1" type="ORF">E2C01_000903</name>
</gene>
<accession>A0A5B7CHW5</accession>
<evidence type="ECO:0000313" key="1">
    <source>
        <dbReference type="EMBL" id="MPC08321.1"/>
    </source>
</evidence>
<name>A0A5B7CHW5_PORTR</name>
<protein>
    <submittedName>
        <fullName evidence="1">Uncharacterized protein</fullName>
    </submittedName>
</protein>